<dbReference type="GO" id="GO:0005829">
    <property type="term" value="C:cytosol"/>
    <property type="evidence" value="ECO:0007669"/>
    <property type="project" value="TreeGrafter"/>
</dbReference>
<evidence type="ECO:0000313" key="14">
    <source>
        <dbReference type="EMBL" id="SDB05045.1"/>
    </source>
</evidence>
<evidence type="ECO:0000256" key="2">
    <source>
        <dbReference type="ARBA" id="ARBA00005594"/>
    </source>
</evidence>
<evidence type="ECO:0000256" key="10">
    <source>
        <dbReference type="ARBA" id="ARBA00022917"/>
    </source>
</evidence>
<comment type="subunit">
    <text evidence="3 12">Monomer.</text>
</comment>
<comment type="subcellular location">
    <subcellularLocation>
        <location evidence="1 12">Cytoplasm</location>
    </subcellularLocation>
</comment>
<reference evidence="14 15" key="1">
    <citation type="submission" date="2016-10" db="EMBL/GenBank/DDBJ databases">
        <authorList>
            <person name="de Groot N.N."/>
        </authorList>
    </citation>
    <scope>NUCLEOTIDE SEQUENCE [LARGE SCALE GENOMIC DNA]</scope>
    <source>
        <strain evidence="14 15">ASO4-2</strain>
    </source>
</reference>
<dbReference type="InterPro" id="IPR009080">
    <property type="entry name" value="tRNAsynth_Ia_anticodon-bd"/>
</dbReference>
<dbReference type="Gene3D" id="3.40.50.620">
    <property type="entry name" value="HUPs"/>
    <property type="match status" value="1"/>
</dbReference>
<dbReference type="Pfam" id="PF09190">
    <property type="entry name" value="DALR_2"/>
    <property type="match status" value="1"/>
</dbReference>
<dbReference type="InterPro" id="IPR024909">
    <property type="entry name" value="Cys-tRNA/MSH_ligase"/>
</dbReference>
<name>A0A1G6A9D3_9BACT</name>
<dbReference type="RefSeq" id="WP_092116411.1">
    <property type="nucleotide sequence ID" value="NZ_FMXO01000001.1"/>
</dbReference>
<dbReference type="InterPro" id="IPR056411">
    <property type="entry name" value="CysS_C"/>
</dbReference>
<dbReference type="InterPro" id="IPR032678">
    <property type="entry name" value="tRNA-synt_1_cat_dom"/>
</dbReference>
<evidence type="ECO:0000256" key="7">
    <source>
        <dbReference type="ARBA" id="ARBA00022741"/>
    </source>
</evidence>
<evidence type="ECO:0000256" key="11">
    <source>
        <dbReference type="ARBA" id="ARBA00023146"/>
    </source>
</evidence>
<dbReference type="Gene3D" id="1.20.120.1910">
    <property type="entry name" value="Cysteine-tRNA ligase, C-terminal anti-codon recognition domain"/>
    <property type="match status" value="1"/>
</dbReference>
<keyword evidence="6 12" id="KW-0479">Metal-binding</keyword>
<dbReference type="OrthoDB" id="9815130at2"/>
<feature type="binding site" evidence="12">
    <location>
        <position position="208"/>
    </location>
    <ligand>
        <name>Zn(2+)</name>
        <dbReference type="ChEBI" id="CHEBI:29105"/>
    </ligand>
</feature>
<dbReference type="FunFam" id="3.40.50.620:FF:000009">
    <property type="entry name" value="Cysteine--tRNA ligase"/>
    <property type="match status" value="1"/>
</dbReference>
<evidence type="ECO:0000256" key="12">
    <source>
        <dbReference type="HAMAP-Rule" id="MF_00041"/>
    </source>
</evidence>
<sequence length="485" mass="55029">MLLYNSLHGKKEEFQPLRDNHVRLYVCGITAYDYCHIGHARSAVVFDVLVRYLRHRGWEVTFVRNFTDIDDKIIKRAATEGLSSAEVAEKYIAAFYEDMDRLGILRADYEPRATEHIPGMIRLNESLIERGYAYATDQGDVYFRVRAFEGYGRLSGRNIEELRSGARVEPGESKEDPLDFALWKSAKPGEPSWPSPWGPGRPGWHLECSVMSEQLLGLPLDIHGGGQDLSFPHHENEMAQSMAATGGEFVRFWVHNGFVQVNAEKMSKSLGNFVTIRDILAKFNAEVLRFFLLTKHYRSPLDFSFSSMEEAEKALQRIYQTMALLSEHVSGGKWNDTALPAELETELAAMEDDWIRSMEDDLNTAGALGHVFGVVRLGNRMLENKAWRKSAASRNLGNRILEDLQRWGQAMGLFQAEPASWLAALKDIRVQRRELSVERINELLAARQDARQAKDFQRADAVRHELAELGVEVRDTPGGQVWDVG</sequence>
<protein>
    <recommendedName>
        <fullName evidence="12">Cysteine--tRNA ligase</fullName>
        <ecNumber evidence="12">6.1.1.16</ecNumber>
    </recommendedName>
    <alternativeName>
        <fullName evidence="12">Cysteinyl-tRNA synthetase</fullName>
        <shortName evidence="12">CysRS</shortName>
    </alternativeName>
</protein>
<dbReference type="NCBIfam" id="TIGR00435">
    <property type="entry name" value="cysS"/>
    <property type="match status" value="1"/>
</dbReference>
<dbReference type="HAMAP" id="MF_00041">
    <property type="entry name" value="Cys_tRNA_synth"/>
    <property type="match status" value="1"/>
</dbReference>
<evidence type="ECO:0000256" key="5">
    <source>
        <dbReference type="ARBA" id="ARBA00022598"/>
    </source>
</evidence>
<keyword evidence="10 12" id="KW-0648">Protein biosynthesis</keyword>
<evidence type="ECO:0000313" key="15">
    <source>
        <dbReference type="Proteomes" id="UP000198771"/>
    </source>
</evidence>
<keyword evidence="15" id="KW-1185">Reference proteome</keyword>
<evidence type="ECO:0000256" key="6">
    <source>
        <dbReference type="ARBA" id="ARBA00022723"/>
    </source>
</evidence>
<keyword evidence="9 12" id="KW-0067">ATP-binding</keyword>
<dbReference type="GO" id="GO:0004817">
    <property type="term" value="F:cysteine-tRNA ligase activity"/>
    <property type="evidence" value="ECO:0007669"/>
    <property type="project" value="UniProtKB-UniRule"/>
</dbReference>
<dbReference type="SMART" id="SM00840">
    <property type="entry name" value="DALR_2"/>
    <property type="match status" value="1"/>
</dbReference>
<proteinExistence type="inferred from homology"/>
<keyword evidence="11 12" id="KW-0030">Aminoacyl-tRNA synthetase</keyword>
<dbReference type="InterPro" id="IPR014729">
    <property type="entry name" value="Rossmann-like_a/b/a_fold"/>
</dbReference>
<dbReference type="STRING" id="617002.SAMN05660653_00257"/>
<dbReference type="EMBL" id="FMXO01000001">
    <property type="protein sequence ID" value="SDB05045.1"/>
    <property type="molecule type" value="Genomic_DNA"/>
</dbReference>
<evidence type="ECO:0000256" key="1">
    <source>
        <dbReference type="ARBA" id="ARBA00004496"/>
    </source>
</evidence>
<dbReference type="GO" id="GO:0008270">
    <property type="term" value="F:zinc ion binding"/>
    <property type="evidence" value="ECO:0007669"/>
    <property type="project" value="UniProtKB-UniRule"/>
</dbReference>
<dbReference type="GO" id="GO:0006423">
    <property type="term" value="P:cysteinyl-tRNA aminoacylation"/>
    <property type="evidence" value="ECO:0007669"/>
    <property type="project" value="UniProtKB-UniRule"/>
</dbReference>
<feature type="binding site" evidence="12">
    <location>
        <position position="233"/>
    </location>
    <ligand>
        <name>Zn(2+)</name>
        <dbReference type="ChEBI" id="CHEBI:29105"/>
    </ligand>
</feature>
<dbReference type="PANTHER" id="PTHR10890:SF3">
    <property type="entry name" value="CYSTEINE--TRNA LIGASE, CYTOPLASMIC"/>
    <property type="match status" value="1"/>
</dbReference>
<comment type="similarity">
    <text evidence="2 12">Belongs to the class-I aminoacyl-tRNA synthetase family.</text>
</comment>
<dbReference type="Pfam" id="PF23493">
    <property type="entry name" value="CysS_C"/>
    <property type="match status" value="1"/>
</dbReference>
<dbReference type="CDD" id="cd00672">
    <property type="entry name" value="CysRS_core"/>
    <property type="match status" value="1"/>
</dbReference>
<dbReference type="AlphaFoldDB" id="A0A1G6A9D3"/>
<organism evidence="14 15">
    <name type="scientific">Desulfonatronum thiosulfatophilum</name>
    <dbReference type="NCBI Taxonomy" id="617002"/>
    <lineage>
        <taxon>Bacteria</taxon>
        <taxon>Pseudomonadati</taxon>
        <taxon>Thermodesulfobacteriota</taxon>
        <taxon>Desulfovibrionia</taxon>
        <taxon>Desulfovibrionales</taxon>
        <taxon>Desulfonatronaceae</taxon>
        <taxon>Desulfonatronum</taxon>
    </lineage>
</organism>
<feature type="binding site" evidence="12">
    <location>
        <position position="237"/>
    </location>
    <ligand>
        <name>Zn(2+)</name>
        <dbReference type="ChEBI" id="CHEBI:29105"/>
    </ligand>
</feature>
<keyword evidence="4 12" id="KW-0963">Cytoplasm</keyword>
<dbReference type="PANTHER" id="PTHR10890">
    <property type="entry name" value="CYSTEINYL-TRNA SYNTHETASE"/>
    <property type="match status" value="1"/>
</dbReference>
<dbReference type="SUPFAM" id="SSF47323">
    <property type="entry name" value="Anticodon-binding domain of a subclass of class I aminoacyl-tRNA synthetases"/>
    <property type="match status" value="1"/>
</dbReference>
<feature type="binding site" evidence="12">
    <location>
        <position position="268"/>
    </location>
    <ligand>
        <name>ATP</name>
        <dbReference type="ChEBI" id="CHEBI:30616"/>
    </ligand>
</feature>
<evidence type="ECO:0000256" key="8">
    <source>
        <dbReference type="ARBA" id="ARBA00022833"/>
    </source>
</evidence>
<dbReference type="SUPFAM" id="SSF52374">
    <property type="entry name" value="Nucleotidylyl transferase"/>
    <property type="match status" value="1"/>
</dbReference>
<dbReference type="InterPro" id="IPR015803">
    <property type="entry name" value="Cys-tRNA-ligase"/>
</dbReference>
<dbReference type="EC" id="6.1.1.16" evidence="12"/>
<gene>
    <name evidence="12" type="primary">cysS</name>
    <name evidence="14" type="ORF">SAMN05660653_00257</name>
</gene>
<feature type="binding site" evidence="12">
    <location>
        <position position="27"/>
    </location>
    <ligand>
        <name>Zn(2+)</name>
        <dbReference type="ChEBI" id="CHEBI:29105"/>
    </ligand>
</feature>
<evidence type="ECO:0000256" key="4">
    <source>
        <dbReference type="ARBA" id="ARBA00022490"/>
    </source>
</evidence>
<comment type="catalytic activity">
    <reaction evidence="12">
        <text>tRNA(Cys) + L-cysteine + ATP = L-cysteinyl-tRNA(Cys) + AMP + diphosphate</text>
        <dbReference type="Rhea" id="RHEA:17773"/>
        <dbReference type="Rhea" id="RHEA-COMP:9661"/>
        <dbReference type="Rhea" id="RHEA-COMP:9679"/>
        <dbReference type="ChEBI" id="CHEBI:30616"/>
        <dbReference type="ChEBI" id="CHEBI:33019"/>
        <dbReference type="ChEBI" id="CHEBI:35235"/>
        <dbReference type="ChEBI" id="CHEBI:78442"/>
        <dbReference type="ChEBI" id="CHEBI:78517"/>
        <dbReference type="ChEBI" id="CHEBI:456215"/>
        <dbReference type="EC" id="6.1.1.16"/>
    </reaction>
</comment>
<dbReference type="InterPro" id="IPR015273">
    <property type="entry name" value="Cys-tRNA-synt_Ia_DALR"/>
</dbReference>
<evidence type="ECO:0000256" key="3">
    <source>
        <dbReference type="ARBA" id="ARBA00011245"/>
    </source>
</evidence>
<feature type="short sequence motif" description="'HIGH' region" evidence="12">
    <location>
        <begin position="29"/>
        <end position="39"/>
    </location>
</feature>
<dbReference type="PRINTS" id="PR00983">
    <property type="entry name" value="TRNASYNTHCYS"/>
</dbReference>
<keyword evidence="5 12" id="KW-0436">Ligase</keyword>
<dbReference type="GO" id="GO:0005524">
    <property type="term" value="F:ATP binding"/>
    <property type="evidence" value="ECO:0007669"/>
    <property type="project" value="UniProtKB-UniRule"/>
</dbReference>
<comment type="cofactor">
    <cofactor evidence="12">
        <name>Zn(2+)</name>
        <dbReference type="ChEBI" id="CHEBI:29105"/>
    </cofactor>
    <text evidence="12">Binds 1 zinc ion per subunit.</text>
</comment>
<evidence type="ECO:0000256" key="9">
    <source>
        <dbReference type="ARBA" id="ARBA00022840"/>
    </source>
</evidence>
<dbReference type="Proteomes" id="UP000198771">
    <property type="component" value="Unassembled WGS sequence"/>
</dbReference>
<evidence type="ECO:0000259" key="13">
    <source>
        <dbReference type="SMART" id="SM00840"/>
    </source>
</evidence>
<accession>A0A1G6A9D3</accession>
<feature type="short sequence motif" description="'KMSKS' region" evidence="12">
    <location>
        <begin position="265"/>
        <end position="269"/>
    </location>
</feature>
<feature type="domain" description="Cysteinyl-tRNA synthetase class Ia DALR" evidence="13">
    <location>
        <begin position="353"/>
        <end position="422"/>
    </location>
</feature>
<dbReference type="Pfam" id="PF01406">
    <property type="entry name" value="tRNA-synt_1e"/>
    <property type="match status" value="1"/>
</dbReference>
<keyword evidence="8 12" id="KW-0862">Zinc</keyword>
<keyword evidence="7 12" id="KW-0547">Nucleotide-binding</keyword>